<dbReference type="GO" id="GO:0005384">
    <property type="term" value="F:manganese ion transmembrane transporter activity"/>
    <property type="evidence" value="ECO:0007669"/>
    <property type="project" value="TreeGrafter"/>
</dbReference>
<organism evidence="9 10">
    <name type="scientific">Rhodopseudomonas pseudopalustris</name>
    <dbReference type="NCBI Taxonomy" id="1513892"/>
    <lineage>
        <taxon>Bacteria</taxon>
        <taxon>Pseudomonadati</taxon>
        <taxon>Pseudomonadota</taxon>
        <taxon>Alphaproteobacteria</taxon>
        <taxon>Hyphomicrobiales</taxon>
        <taxon>Nitrobacteraceae</taxon>
        <taxon>Rhodopseudomonas</taxon>
    </lineage>
</organism>
<evidence type="ECO:0000256" key="4">
    <source>
        <dbReference type="ARBA" id="ARBA00022847"/>
    </source>
</evidence>
<sequence>MILQDTDKAGPSPVVSGSKPRLLGALGPGLITGASDDDPSGIATYSQAGAQFGYSLTWTMLLTYPLMAAVQMISGRIGRTTGRGLAGNLRQHYPNWLLQTFVALLTTANTINIGADLGAMADSIGLVVGGPRALYVALFGAICIGLQVLLQYTRYVSYLKWLTLALLAYVATLFMANVHWGEALRELVLPTFVWKTEYIQTIVAVFGTTISPYLLFWQASQEAEDIRSVPERQVLKRAPEQGPDAIKRIEIDTLIGMGISNFIALAIILTTAATLNVSGVTNIETSAQAAEALRPIAGNYAATIFALGVVATGLLAIPVLAGSAAYAVGEARRWPIGLARQPREAKAFYATIVVATAVGVLLNFTPINPIKALIWCAVINGVVAVPVMALMMLMAANEKIMGQFTIGGWLTWLGWTATATMALAALAMGVTYLM</sequence>
<accession>A0A1H8LUZ6</accession>
<name>A0A1H8LUZ6_9BRAD</name>
<dbReference type="NCBIfam" id="NF037982">
    <property type="entry name" value="Nramp_1"/>
    <property type="match status" value="1"/>
</dbReference>
<feature type="transmembrane region" description="Helical" evidence="8">
    <location>
        <begin position="159"/>
        <end position="178"/>
    </location>
</feature>
<dbReference type="AlphaFoldDB" id="A0A1H8LUZ6"/>
<evidence type="ECO:0000313" key="9">
    <source>
        <dbReference type="EMBL" id="SEO08850.1"/>
    </source>
</evidence>
<feature type="transmembrane region" description="Helical" evidence="8">
    <location>
        <begin position="254"/>
        <end position="280"/>
    </location>
</feature>
<feature type="transmembrane region" description="Helical" evidence="8">
    <location>
        <begin position="96"/>
        <end position="113"/>
    </location>
</feature>
<dbReference type="PANTHER" id="PTHR11706:SF33">
    <property type="entry name" value="NATURAL RESISTANCE-ASSOCIATED MACROPHAGE PROTEIN 2"/>
    <property type="match status" value="1"/>
</dbReference>
<feature type="transmembrane region" description="Helical" evidence="8">
    <location>
        <begin position="347"/>
        <end position="366"/>
    </location>
</feature>
<gene>
    <name evidence="9" type="ORF">SAMN05444123_101232</name>
</gene>
<dbReference type="Pfam" id="PF01566">
    <property type="entry name" value="Nramp"/>
    <property type="match status" value="1"/>
</dbReference>
<dbReference type="GO" id="GO:0015293">
    <property type="term" value="F:symporter activity"/>
    <property type="evidence" value="ECO:0007669"/>
    <property type="project" value="UniProtKB-KW"/>
</dbReference>
<feature type="transmembrane region" description="Helical" evidence="8">
    <location>
        <begin position="198"/>
        <end position="217"/>
    </location>
</feature>
<evidence type="ECO:0000256" key="6">
    <source>
        <dbReference type="ARBA" id="ARBA00023136"/>
    </source>
</evidence>
<keyword evidence="5 8" id="KW-1133">Transmembrane helix</keyword>
<evidence type="ECO:0000256" key="8">
    <source>
        <dbReference type="SAM" id="Phobius"/>
    </source>
</evidence>
<keyword evidence="6 8" id="KW-0472">Membrane</keyword>
<feature type="region of interest" description="Disordered" evidence="7">
    <location>
        <begin position="1"/>
        <end position="20"/>
    </location>
</feature>
<evidence type="ECO:0000256" key="3">
    <source>
        <dbReference type="ARBA" id="ARBA00022692"/>
    </source>
</evidence>
<comment type="subcellular location">
    <subcellularLocation>
        <location evidence="1">Membrane</location>
        <topology evidence="1">Multi-pass membrane protein</topology>
    </subcellularLocation>
</comment>
<feature type="transmembrane region" description="Helical" evidence="8">
    <location>
        <begin position="372"/>
        <end position="397"/>
    </location>
</feature>
<keyword evidence="10" id="KW-1185">Reference proteome</keyword>
<dbReference type="InterPro" id="IPR001046">
    <property type="entry name" value="NRAMP_fam"/>
</dbReference>
<feature type="transmembrane region" description="Helical" evidence="8">
    <location>
        <begin position="409"/>
        <end position="433"/>
    </location>
</feature>
<protein>
    <submittedName>
        <fullName evidence="9">NRAMP (Natural resistance-associated macrophage protein) metal ion transporters</fullName>
    </submittedName>
</protein>
<dbReference type="GO" id="GO:0015086">
    <property type="term" value="F:cadmium ion transmembrane transporter activity"/>
    <property type="evidence" value="ECO:0007669"/>
    <property type="project" value="TreeGrafter"/>
</dbReference>
<keyword evidence="4" id="KW-0769">Symport</keyword>
<evidence type="ECO:0000256" key="5">
    <source>
        <dbReference type="ARBA" id="ARBA00022989"/>
    </source>
</evidence>
<keyword evidence="2" id="KW-0813">Transport</keyword>
<feature type="transmembrane region" description="Helical" evidence="8">
    <location>
        <begin position="133"/>
        <end position="152"/>
    </location>
</feature>
<dbReference type="PANTHER" id="PTHR11706">
    <property type="entry name" value="SOLUTE CARRIER PROTEIN FAMILY 11 MEMBER"/>
    <property type="match status" value="1"/>
</dbReference>
<evidence type="ECO:0000256" key="2">
    <source>
        <dbReference type="ARBA" id="ARBA00022448"/>
    </source>
</evidence>
<evidence type="ECO:0000313" key="10">
    <source>
        <dbReference type="Proteomes" id="UP000199615"/>
    </source>
</evidence>
<feature type="transmembrane region" description="Helical" evidence="8">
    <location>
        <begin position="300"/>
        <end position="326"/>
    </location>
</feature>
<feature type="transmembrane region" description="Helical" evidence="8">
    <location>
        <begin position="56"/>
        <end position="75"/>
    </location>
</feature>
<proteinExistence type="predicted"/>
<evidence type="ECO:0000256" key="7">
    <source>
        <dbReference type="SAM" id="MobiDB-lite"/>
    </source>
</evidence>
<dbReference type="RefSeq" id="WP_092681145.1">
    <property type="nucleotide sequence ID" value="NZ_FODT01000001.1"/>
</dbReference>
<dbReference type="OrthoDB" id="9787548at2"/>
<dbReference type="GO" id="GO:0005886">
    <property type="term" value="C:plasma membrane"/>
    <property type="evidence" value="ECO:0007669"/>
    <property type="project" value="TreeGrafter"/>
</dbReference>
<reference evidence="10" key="1">
    <citation type="submission" date="2016-10" db="EMBL/GenBank/DDBJ databases">
        <authorList>
            <person name="Varghese N."/>
            <person name="Submissions S."/>
        </authorList>
    </citation>
    <scope>NUCLEOTIDE SEQUENCE [LARGE SCALE GENOMIC DNA]</scope>
    <source>
        <strain evidence="10">DSM 123</strain>
    </source>
</reference>
<dbReference type="Proteomes" id="UP000199615">
    <property type="component" value="Unassembled WGS sequence"/>
</dbReference>
<dbReference type="GO" id="GO:0034755">
    <property type="term" value="P:iron ion transmembrane transport"/>
    <property type="evidence" value="ECO:0007669"/>
    <property type="project" value="TreeGrafter"/>
</dbReference>
<dbReference type="EMBL" id="FODT01000001">
    <property type="protein sequence ID" value="SEO08850.1"/>
    <property type="molecule type" value="Genomic_DNA"/>
</dbReference>
<keyword evidence="3 8" id="KW-0812">Transmembrane</keyword>
<evidence type="ECO:0000256" key="1">
    <source>
        <dbReference type="ARBA" id="ARBA00004141"/>
    </source>
</evidence>